<gene>
    <name evidence="2" type="ORF">K443DRAFT_390897</name>
</gene>
<protein>
    <submittedName>
        <fullName evidence="2">Uncharacterized protein</fullName>
    </submittedName>
</protein>
<evidence type="ECO:0000313" key="3">
    <source>
        <dbReference type="Proteomes" id="UP000054477"/>
    </source>
</evidence>
<name>A0A0C9YGV7_9AGAR</name>
<dbReference type="Proteomes" id="UP000054477">
    <property type="component" value="Unassembled WGS sequence"/>
</dbReference>
<dbReference type="HOGENOM" id="CLU_121531_0_0_1"/>
<reference evidence="2 3" key="1">
    <citation type="submission" date="2014-04" db="EMBL/GenBank/DDBJ databases">
        <authorList>
            <consortium name="DOE Joint Genome Institute"/>
            <person name="Kuo A."/>
            <person name="Kohler A."/>
            <person name="Nagy L.G."/>
            <person name="Floudas D."/>
            <person name="Copeland A."/>
            <person name="Barry K.W."/>
            <person name="Cichocki N."/>
            <person name="Veneault-Fourrey C."/>
            <person name="LaButti K."/>
            <person name="Lindquist E.A."/>
            <person name="Lipzen A."/>
            <person name="Lundell T."/>
            <person name="Morin E."/>
            <person name="Murat C."/>
            <person name="Sun H."/>
            <person name="Tunlid A."/>
            <person name="Henrissat B."/>
            <person name="Grigoriev I.V."/>
            <person name="Hibbett D.S."/>
            <person name="Martin F."/>
            <person name="Nordberg H.P."/>
            <person name="Cantor M.N."/>
            <person name="Hua S.X."/>
        </authorList>
    </citation>
    <scope>NUCLEOTIDE SEQUENCE [LARGE SCALE GENOMIC DNA]</scope>
    <source>
        <strain evidence="2 3">LaAM-08-1</strain>
    </source>
</reference>
<keyword evidence="1" id="KW-0472">Membrane</keyword>
<sequence>MMAIVHCESFPEAAVWSAIAACSLFLAIILYKTTQAVTVKPLLDTPCQTMSSSAPLLMGPMNLLTGCFNSGTVYLRLSHSSGLYERLMRWEGNEMDWLVVFLSVVMGLAAGFNFAGVRNMVRLHWEMTRLVRGAEKKGKKDEEGVYIEWIENDKLVPRKSDRELLTTNQRHEHRFALSPMTRPLEPVNDVIFL</sequence>
<proteinExistence type="predicted"/>
<accession>A0A0C9YGV7</accession>
<keyword evidence="1" id="KW-1133">Transmembrane helix</keyword>
<keyword evidence="3" id="KW-1185">Reference proteome</keyword>
<dbReference type="OrthoDB" id="10402386at2759"/>
<reference evidence="3" key="2">
    <citation type="submission" date="2015-01" db="EMBL/GenBank/DDBJ databases">
        <title>Evolutionary Origins and Diversification of the Mycorrhizal Mutualists.</title>
        <authorList>
            <consortium name="DOE Joint Genome Institute"/>
            <consortium name="Mycorrhizal Genomics Consortium"/>
            <person name="Kohler A."/>
            <person name="Kuo A."/>
            <person name="Nagy L.G."/>
            <person name="Floudas D."/>
            <person name="Copeland A."/>
            <person name="Barry K.W."/>
            <person name="Cichocki N."/>
            <person name="Veneault-Fourrey C."/>
            <person name="LaButti K."/>
            <person name="Lindquist E.A."/>
            <person name="Lipzen A."/>
            <person name="Lundell T."/>
            <person name="Morin E."/>
            <person name="Murat C."/>
            <person name="Riley R."/>
            <person name="Ohm R."/>
            <person name="Sun H."/>
            <person name="Tunlid A."/>
            <person name="Henrissat B."/>
            <person name="Grigoriev I.V."/>
            <person name="Hibbett D.S."/>
            <person name="Martin F."/>
        </authorList>
    </citation>
    <scope>NUCLEOTIDE SEQUENCE [LARGE SCALE GENOMIC DNA]</scope>
    <source>
        <strain evidence="3">LaAM-08-1</strain>
    </source>
</reference>
<feature type="transmembrane region" description="Helical" evidence="1">
    <location>
        <begin position="54"/>
        <end position="77"/>
    </location>
</feature>
<evidence type="ECO:0000256" key="1">
    <source>
        <dbReference type="SAM" id="Phobius"/>
    </source>
</evidence>
<keyword evidence="1" id="KW-0812">Transmembrane</keyword>
<organism evidence="2 3">
    <name type="scientific">Laccaria amethystina LaAM-08-1</name>
    <dbReference type="NCBI Taxonomy" id="1095629"/>
    <lineage>
        <taxon>Eukaryota</taxon>
        <taxon>Fungi</taxon>
        <taxon>Dikarya</taxon>
        <taxon>Basidiomycota</taxon>
        <taxon>Agaricomycotina</taxon>
        <taxon>Agaricomycetes</taxon>
        <taxon>Agaricomycetidae</taxon>
        <taxon>Agaricales</taxon>
        <taxon>Agaricineae</taxon>
        <taxon>Hydnangiaceae</taxon>
        <taxon>Laccaria</taxon>
    </lineage>
</organism>
<feature type="transmembrane region" description="Helical" evidence="1">
    <location>
        <begin position="13"/>
        <end position="33"/>
    </location>
</feature>
<evidence type="ECO:0000313" key="2">
    <source>
        <dbReference type="EMBL" id="KIK09597.1"/>
    </source>
</evidence>
<dbReference type="EMBL" id="KN838538">
    <property type="protein sequence ID" value="KIK09597.1"/>
    <property type="molecule type" value="Genomic_DNA"/>
</dbReference>
<dbReference type="AlphaFoldDB" id="A0A0C9YGV7"/>
<feature type="transmembrane region" description="Helical" evidence="1">
    <location>
        <begin position="97"/>
        <end position="117"/>
    </location>
</feature>